<sequence>MEEDVPPANMPSNHVMSSPTLNHHHGNSTTAIPAILRFVISPQQATDLTVTNDHTFHEILDVLDEYMQSHGAGKPTAFEYDDEDGDRVTVRSNEELRAMLEWHRWNNQNTANGLRIVPLNIYPRVARTFAERNSTLMVDIESPPVSHPSSRQSSGSGSGGGSTGRKKPNSIQGILSSGQIYQHDIRMLNILGHGNGGTVHKGFHVPKQRYMAVKVIPLDISEEIQRQILSELSILFQCNSQHIIGFHGAFFMENKISMCMEYMDGGSLDFYGKIPQNVLGRIAVAVVKGLHYLWDIKIIHRDVKPSNMLVSSNGMVKICDFGVSIQLVNSIAKTYVGTNAYMAPERIRGEEYGIHSDVWSLGLSLVEMSTGTFPYAPSSKSNTLEILPPIELLQLIVNENPPQLSTDLFGDALRHFVDICLQKNPKLRPPPDQLARHPFISQNDTENQNIIVKEFICEFHRLTNAS</sequence>
<evidence type="ECO:0000256" key="4">
    <source>
        <dbReference type="ARBA" id="ARBA00022741"/>
    </source>
</evidence>
<evidence type="ECO:0000256" key="8">
    <source>
        <dbReference type="ARBA" id="ARBA00038999"/>
    </source>
</evidence>
<keyword evidence="5" id="KW-0418">Kinase</keyword>
<dbReference type="SUPFAM" id="SSF54277">
    <property type="entry name" value="CAD &amp; PB1 domains"/>
    <property type="match status" value="1"/>
</dbReference>
<dbReference type="OrthoDB" id="10252354at2759"/>
<evidence type="ECO:0000259" key="15">
    <source>
        <dbReference type="PROSITE" id="PS50011"/>
    </source>
</evidence>
<feature type="region of interest" description="Disordered" evidence="14">
    <location>
        <begin position="1"/>
        <end position="27"/>
    </location>
</feature>
<dbReference type="SUPFAM" id="SSF56112">
    <property type="entry name" value="Protein kinase-like (PK-like)"/>
    <property type="match status" value="1"/>
</dbReference>
<dbReference type="InterPro" id="IPR017441">
    <property type="entry name" value="Protein_kinase_ATP_BS"/>
</dbReference>
<dbReference type="InterPro" id="IPR008271">
    <property type="entry name" value="Ser/Thr_kinase_AS"/>
</dbReference>
<dbReference type="GO" id="GO:0004708">
    <property type="term" value="F:MAP kinase kinase activity"/>
    <property type="evidence" value="ECO:0007669"/>
    <property type="project" value="UniProtKB-EC"/>
</dbReference>
<feature type="domain" description="Protein kinase" evidence="15">
    <location>
        <begin position="185"/>
        <end position="440"/>
    </location>
</feature>
<evidence type="ECO:0000256" key="9">
    <source>
        <dbReference type="ARBA" id="ARBA00049014"/>
    </source>
</evidence>
<dbReference type="GO" id="GO:0004674">
    <property type="term" value="F:protein serine/threonine kinase activity"/>
    <property type="evidence" value="ECO:0007669"/>
    <property type="project" value="UniProtKB-KW"/>
</dbReference>
<evidence type="ECO:0000256" key="6">
    <source>
        <dbReference type="ARBA" id="ARBA00022840"/>
    </source>
</evidence>
<reference evidence="16" key="1">
    <citation type="submission" date="2021-01" db="UniProtKB">
        <authorList>
            <consortium name="EnsemblMetazoa"/>
        </authorList>
    </citation>
    <scope>IDENTIFICATION</scope>
</reference>
<dbReference type="InterPro" id="IPR011009">
    <property type="entry name" value="Kinase-like_dom_sf"/>
</dbReference>
<keyword evidence="17" id="KW-1185">Reference proteome</keyword>
<comment type="similarity">
    <text evidence="7">Belongs to the protein kinase superfamily. STE Ser/Thr protein kinase family. MAP kinase kinase subfamily.</text>
</comment>
<comment type="catalytic activity">
    <reaction evidence="11">
        <text>L-tyrosyl-[protein] + ATP = O-phospho-L-tyrosyl-[protein] + ADP + H(+)</text>
        <dbReference type="Rhea" id="RHEA:10596"/>
        <dbReference type="Rhea" id="RHEA-COMP:10136"/>
        <dbReference type="Rhea" id="RHEA-COMP:20101"/>
        <dbReference type="ChEBI" id="CHEBI:15378"/>
        <dbReference type="ChEBI" id="CHEBI:30616"/>
        <dbReference type="ChEBI" id="CHEBI:46858"/>
        <dbReference type="ChEBI" id="CHEBI:61978"/>
        <dbReference type="ChEBI" id="CHEBI:456216"/>
        <dbReference type="EC" id="2.7.12.2"/>
    </reaction>
</comment>
<feature type="compositionally biased region" description="Polar residues" evidence="14">
    <location>
        <begin position="10"/>
        <end position="27"/>
    </location>
</feature>
<dbReference type="Pfam" id="PF00069">
    <property type="entry name" value="Pkinase"/>
    <property type="match status" value="1"/>
</dbReference>
<dbReference type="GeneID" id="136800655"/>
<feature type="compositionally biased region" description="Low complexity" evidence="14">
    <location>
        <begin position="142"/>
        <end position="155"/>
    </location>
</feature>
<evidence type="ECO:0000256" key="7">
    <source>
        <dbReference type="ARBA" id="ARBA00038035"/>
    </source>
</evidence>
<dbReference type="Pfam" id="PF00564">
    <property type="entry name" value="PB1"/>
    <property type="match status" value="1"/>
</dbReference>
<organism evidence="16 17">
    <name type="scientific">Clytia hemisphaerica</name>
    <dbReference type="NCBI Taxonomy" id="252671"/>
    <lineage>
        <taxon>Eukaryota</taxon>
        <taxon>Metazoa</taxon>
        <taxon>Cnidaria</taxon>
        <taxon>Hydrozoa</taxon>
        <taxon>Hydroidolina</taxon>
        <taxon>Leptothecata</taxon>
        <taxon>Obeliida</taxon>
        <taxon>Clytiidae</taxon>
        <taxon>Clytia</taxon>
    </lineage>
</organism>
<dbReference type="Gene3D" id="3.10.20.90">
    <property type="entry name" value="Phosphatidylinositol 3-kinase Catalytic Subunit, Chain A, domain 1"/>
    <property type="match status" value="1"/>
</dbReference>
<dbReference type="RefSeq" id="XP_066913407.1">
    <property type="nucleotide sequence ID" value="XM_067057306.1"/>
</dbReference>
<keyword evidence="6 12" id="KW-0067">ATP-binding</keyword>
<evidence type="ECO:0000256" key="1">
    <source>
        <dbReference type="ARBA" id="ARBA00022527"/>
    </source>
</evidence>
<dbReference type="FunFam" id="1.10.510.10:FF:000921">
    <property type="entry name" value="Serine/threonine-protein kinase STE7"/>
    <property type="match status" value="1"/>
</dbReference>
<dbReference type="EC" id="2.7.12.2" evidence="8"/>
<evidence type="ECO:0000256" key="11">
    <source>
        <dbReference type="ARBA" id="ARBA00051693"/>
    </source>
</evidence>
<feature type="region of interest" description="Disordered" evidence="14">
    <location>
        <begin position="140"/>
        <end position="169"/>
    </location>
</feature>
<keyword evidence="2" id="KW-0597">Phosphoprotein</keyword>
<keyword evidence="3" id="KW-0808">Transferase</keyword>
<dbReference type="PANTHER" id="PTHR48013:SF9">
    <property type="entry name" value="DUAL SPECIFICITY MITOGEN-ACTIVATED PROTEIN KINASE KINASE 5"/>
    <property type="match status" value="1"/>
</dbReference>
<evidence type="ECO:0000256" key="5">
    <source>
        <dbReference type="ARBA" id="ARBA00022777"/>
    </source>
</evidence>
<keyword evidence="1 13" id="KW-0723">Serine/threonine-protein kinase</keyword>
<dbReference type="Gene3D" id="3.30.200.20">
    <property type="entry name" value="Phosphorylase Kinase, domain 1"/>
    <property type="match status" value="1"/>
</dbReference>
<comment type="catalytic activity">
    <reaction evidence="9">
        <text>L-seryl-[protein] + ATP = O-phospho-L-seryl-[protein] + ADP + H(+)</text>
        <dbReference type="Rhea" id="RHEA:17989"/>
        <dbReference type="Rhea" id="RHEA-COMP:9863"/>
        <dbReference type="Rhea" id="RHEA-COMP:11604"/>
        <dbReference type="ChEBI" id="CHEBI:15378"/>
        <dbReference type="ChEBI" id="CHEBI:29999"/>
        <dbReference type="ChEBI" id="CHEBI:30616"/>
        <dbReference type="ChEBI" id="CHEBI:83421"/>
        <dbReference type="ChEBI" id="CHEBI:456216"/>
        <dbReference type="EC" id="2.7.12.2"/>
    </reaction>
</comment>
<accession>A0A7M5V0T1</accession>
<comment type="catalytic activity">
    <reaction evidence="10">
        <text>L-threonyl-[protein] + ATP = O-phospho-L-threonyl-[protein] + ADP + H(+)</text>
        <dbReference type="Rhea" id="RHEA:46608"/>
        <dbReference type="Rhea" id="RHEA-COMP:11060"/>
        <dbReference type="Rhea" id="RHEA-COMP:11605"/>
        <dbReference type="ChEBI" id="CHEBI:15378"/>
        <dbReference type="ChEBI" id="CHEBI:30013"/>
        <dbReference type="ChEBI" id="CHEBI:30616"/>
        <dbReference type="ChEBI" id="CHEBI:61977"/>
        <dbReference type="ChEBI" id="CHEBI:456216"/>
        <dbReference type="EC" id="2.7.12.2"/>
    </reaction>
</comment>
<dbReference type="PROSITE" id="PS00107">
    <property type="entry name" value="PROTEIN_KINASE_ATP"/>
    <property type="match status" value="1"/>
</dbReference>
<proteinExistence type="inferred from homology"/>
<evidence type="ECO:0000256" key="10">
    <source>
        <dbReference type="ARBA" id="ARBA00049299"/>
    </source>
</evidence>
<name>A0A7M5V0T1_9CNID</name>
<dbReference type="PANTHER" id="PTHR48013">
    <property type="entry name" value="DUAL SPECIFICITY MITOGEN-ACTIVATED PROTEIN KINASE KINASE 5-RELATED"/>
    <property type="match status" value="1"/>
</dbReference>
<dbReference type="GO" id="GO:0005524">
    <property type="term" value="F:ATP binding"/>
    <property type="evidence" value="ECO:0007669"/>
    <property type="project" value="UniProtKB-UniRule"/>
</dbReference>
<dbReference type="AlphaFoldDB" id="A0A7M5V0T1"/>
<dbReference type="PROSITE" id="PS50011">
    <property type="entry name" value="PROTEIN_KINASE_DOM"/>
    <property type="match status" value="1"/>
</dbReference>
<evidence type="ECO:0000313" key="16">
    <source>
        <dbReference type="EnsemblMetazoa" id="CLYHEMP001509.1"/>
    </source>
</evidence>
<evidence type="ECO:0000313" key="17">
    <source>
        <dbReference type="Proteomes" id="UP000594262"/>
    </source>
</evidence>
<dbReference type="SMART" id="SM00220">
    <property type="entry name" value="S_TKc"/>
    <property type="match status" value="1"/>
</dbReference>
<evidence type="ECO:0000256" key="13">
    <source>
        <dbReference type="RuleBase" id="RU000304"/>
    </source>
</evidence>
<dbReference type="InterPro" id="IPR000270">
    <property type="entry name" value="PB1_dom"/>
</dbReference>
<evidence type="ECO:0000256" key="2">
    <source>
        <dbReference type="ARBA" id="ARBA00022553"/>
    </source>
</evidence>
<dbReference type="InterPro" id="IPR000719">
    <property type="entry name" value="Prot_kinase_dom"/>
</dbReference>
<evidence type="ECO:0000256" key="12">
    <source>
        <dbReference type="PROSITE-ProRule" id="PRU10141"/>
    </source>
</evidence>
<protein>
    <recommendedName>
        <fullName evidence="8">mitogen-activated protein kinase kinase</fullName>
        <ecNumber evidence="8">2.7.12.2</ecNumber>
    </recommendedName>
</protein>
<dbReference type="Proteomes" id="UP000594262">
    <property type="component" value="Unplaced"/>
</dbReference>
<dbReference type="Gene3D" id="1.10.510.10">
    <property type="entry name" value="Transferase(Phosphotransferase) domain 1"/>
    <property type="match status" value="1"/>
</dbReference>
<evidence type="ECO:0000256" key="3">
    <source>
        <dbReference type="ARBA" id="ARBA00022679"/>
    </source>
</evidence>
<dbReference type="PROSITE" id="PS00108">
    <property type="entry name" value="PROTEIN_KINASE_ST"/>
    <property type="match status" value="1"/>
</dbReference>
<dbReference type="EnsemblMetazoa" id="CLYHEMT001509.1">
    <property type="protein sequence ID" value="CLYHEMP001509.1"/>
    <property type="gene ID" value="CLYHEMG001509"/>
</dbReference>
<feature type="binding site" evidence="12">
    <location>
        <position position="214"/>
    </location>
    <ligand>
        <name>ATP</name>
        <dbReference type="ChEBI" id="CHEBI:30616"/>
    </ligand>
</feature>
<keyword evidence="4 12" id="KW-0547">Nucleotide-binding</keyword>
<evidence type="ECO:0000256" key="14">
    <source>
        <dbReference type="SAM" id="MobiDB-lite"/>
    </source>
</evidence>